<sequence length="225" mass="23582">MQHALTLAAGMRGHVWPNPPVGCVIARNDDLIAEAATDPGGRPHAERKALELAGSAAAGATLYVTLEPCCHWGRTPPCADAIIAARVSRVVCAIQDPDPRVNGGGVARLRAAGVDVEVGLGAEEARTLMSGFFHRVETGTPEVIVLERPPVAIPAGIDAVIRSDGDRATLITRNETRAERFRLAEPPGHGLPSRLGEMGLTSVAVAIDDPIAPQLLATPFPGRRV</sequence>
<dbReference type="GO" id="GO:0016491">
    <property type="term" value="F:oxidoreductase activity"/>
    <property type="evidence" value="ECO:0007669"/>
    <property type="project" value="UniProtKB-KW"/>
</dbReference>
<keyword evidence="4" id="KW-0479">Metal-binding</keyword>
<dbReference type="PROSITE" id="PS00903">
    <property type="entry name" value="CYT_DCMP_DEAMINASES_1"/>
    <property type="match status" value="1"/>
</dbReference>
<dbReference type="SUPFAM" id="SSF53927">
    <property type="entry name" value="Cytidine deaminase-like"/>
    <property type="match status" value="1"/>
</dbReference>
<evidence type="ECO:0000256" key="1">
    <source>
        <dbReference type="ARBA" id="ARBA00004882"/>
    </source>
</evidence>
<accession>A0A6L7G9J1</accession>
<dbReference type="PROSITE" id="PS51747">
    <property type="entry name" value="CYT_DCMP_DEAMINASES_2"/>
    <property type="match status" value="1"/>
</dbReference>
<dbReference type="Proteomes" id="UP000477911">
    <property type="component" value="Unassembled WGS sequence"/>
</dbReference>
<keyword evidence="7" id="KW-0560">Oxidoreductase</keyword>
<dbReference type="NCBIfam" id="TIGR00326">
    <property type="entry name" value="eubact_ribD"/>
    <property type="match status" value="1"/>
</dbReference>
<dbReference type="EMBL" id="WUMU01000034">
    <property type="protein sequence ID" value="MXN20741.1"/>
    <property type="molecule type" value="Genomic_DNA"/>
</dbReference>
<dbReference type="Pfam" id="PF00383">
    <property type="entry name" value="dCMP_cyt_deam_1"/>
    <property type="match status" value="1"/>
</dbReference>
<dbReference type="PANTHER" id="PTHR11079:SF162">
    <property type="entry name" value="RIBOFLAVIN BIOSYNTHESIS PROTEIN PYRD, CHLOROPLASTIC"/>
    <property type="match status" value="1"/>
</dbReference>
<dbReference type="EC" id="3.5.4.26" evidence="2"/>
<evidence type="ECO:0000256" key="4">
    <source>
        <dbReference type="ARBA" id="ARBA00022723"/>
    </source>
</evidence>
<comment type="caution">
    <text evidence="7">The sequence shown here is derived from an EMBL/GenBank/DDBJ whole genome shotgun (WGS) entry which is preliminary data.</text>
</comment>
<evidence type="ECO:0000313" key="8">
    <source>
        <dbReference type="Proteomes" id="UP000477911"/>
    </source>
</evidence>
<evidence type="ECO:0000259" key="6">
    <source>
        <dbReference type="PROSITE" id="PS51747"/>
    </source>
</evidence>
<dbReference type="InterPro" id="IPR016193">
    <property type="entry name" value="Cytidine_deaminase-like"/>
</dbReference>
<proteinExistence type="predicted"/>
<reference evidence="7 8" key="1">
    <citation type="submission" date="2019-12" db="EMBL/GenBank/DDBJ databases">
        <authorList>
            <person name="Li M."/>
        </authorList>
    </citation>
    <scope>NUCLEOTIDE SEQUENCE [LARGE SCALE GENOMIC DNA]</scope>
    <source>
        <strain evidence="7 8">GBMRC 2024</strain>
    </source>
</reference>
<evidence type="ECO:0000256" key="3">
    <source>
        <dbReference type="ARBA" id="ARBA00022619"/>
    </source>
</evidence>
<dbReference type="Gene3D" id="3.40.140.10">
    <property type="entry name" value="Cytidine Deaminase, domain 2"/>
    <property type="match status" value="1"/>
</dbReference>
<dbReference type="CDD" id="cd01284">
    <property type="entry name" value="Riboflavin_deaminase-reductase"/>
    <property type="match status" value="1"/>
</dbReference>
<evidence type="ECO:0000313" key="7">
    <source>
        <dbReference type="EMBL" id="MXN20741.1"/>
    </source>
</evidence>
<dbReference type="UniPathway" id="UPA00275">
    <property type="reaction ID" value="UER00401"/>
</dbReference>
<dbReference type="GO" id="GO:0009231">
    <property type="term" value="P:riboflavin biosynthetic process"/>
    <property type="evidence" value="ECO:0007669"/>
    <property type="project" value="UniProtKB-UniPathway"/>
</dbReference>
<keyword evidence="7" id="KW-0378">Hydrolase</keyword>
<dbReference type="InterPro" id="IPR002125">
    <property type="entry name" value="CMP_dCMP_dom"/>
</dbReference>
<keyword evidence="8" id="KW-1185">Reference proteome</keyword>
<dbReference type="AlphaFoldDB" id="A0A6L7G9J1"/>
<keyword evidence="5" id="KW-0862">Zinc</keyword>
<dbReference type="GO" id="GO:0008270">
    <property type="term" value="F:zinc ion binding"/>
    <property type="evidence" value="ECO:0007669"/>
    <property type="project" value="InterPro"/>
</dbReference>
<dbReference type="InterPro" id="IPR004794">
    <property type="entry name" value="Eubact_RibD"/>
</dbReference>
<comment type="pathway">
    <text evidence="1">Cofactor biosynthesis; riboflavin biosynthesis; 5-amino-6-(D-ribitylamino)uracil from GTP: step 2/4.</text>
</comment>
<feature type="domain" description="CMP/dCMP-type deaminase" evidence="6">
    <location>
        <begin position="1"/>
        <end position="117"/>
    </location>
</feature>
<dbReference type="PANTHER" id="PTHR11079">
    <property type="entry name" value="CYTOSINE DEAMINASE FAMILY MEMBER"/>
    <property type="match status" value="1"/>
</dbReference>
<protein>
    <recommendedName>
        <fullName evidence="2">diaminohydroxyphosphoribosylaminopyrimidine deaminase</fullName>
        <ecNumber evidence="2">3.5.4.26</ecNumber>
    </recommendedName>
</protein>
<name>A0A6L7G9J1_9RHOB</name>
<dbReference type="GO" id="GO:0008835">
    <property type="term" value="F:diaminohydroxyphosphoribosylaminopyrimidine deaminase activity"/>
    <property type="evidence" value="ECO:0007669"/>
    <property type="project" value="UniProtKB-EC"/>
</dbReference>
<organism evidence="7 8">
    <name type="scientific">Pseudooceanicola albus</name>
    <dbReference type="NCBI Taxonomy" id="2692189"/>
    <lineage>
        <taxon>Bacteria</taxon>
        <taxon>Pseudomonadati</taxon>
        <taxon>Pseudomonadota</taxon>
        <taxon>Alphaproteobacteria</taxon>
        <taxon>Rhodobacterales</taxon>
        <taxon>Paracoccaceae</taxon>
        <taxon>Pseudooceanicola</taxon>
    </lineage>
</organism>
<evidence type="ECO:0000256" key="2">
    <source>
        <dbReference type="ARBA" id="ARBA00012766"/>
    </source>
</evidence>
<dbReference type="InterPro" id="IPR016192">
    <property type="entry name" value="APOBEC/CMP_deaminase_Zn-bd"/>
</dbReference>
<evidence type="ECO:0000256" key="5">
    <source>
        <dbReference type="ARBA" id="ARBA00022833"/>
    </source>
</evidence>
<keyword evidence="3" id="KW-0686">Riboflavin biosynthesis</keyword>
<dbReference type="RefSeq" id="WP_160896864.1">
    <property type="nucleotide sequence ID" value="NZ_WUMU01000034.1"/>
</dbReference>
<gene>
    <name evidence="7" type="primary">ribD</name>
    <name evidence="7" type="ORF">GR170_23175</name>
</gene>